<evidence type="ECO:0000313" key="2">
    <source>
        <dbReference type="EMBL" id="CAD8311848.1"/>
    </source>
</evidence>
<feature type="transmembrane region" description="Helical" evidence="1">
    <location>
        <begin position="83"/>
        <end position="106"/>
    </location>
</feature>
<keyword evidence="1" id="KW-0812">Transmembrane</keyword>
<proteinExistence type="predicted"/>
<protein>
    <submittedName>
        <fullName evidence="2">Uncharacterized protein</fullName>
    </submittedName>
</protein>
<organism evidence="2">
    <name type="scientific">Pseudictyota dubia</name>
    <dbReference type="NCBI Taxonomy" id="2749911"/>
    <lineage>
        <taxon>Eukaryota</taxon>
        <taxon>Sar</taxon>
        <taxon>Stramenopiles</taxon>
        <taxon>Ochrophyta</taxon>
        <taxon>Bacillariophyta</taxon>
        <taxon>Mediophyceae</taxon>
        <taxon>Biddulphiophycidae</taxon>
        <taxon>Eupodiscales</taxon>
        <taxon>Odontellaceae</taxon>
        <taxon>Pseudictyota</taxon>
    </lineage>
</organism>
<feature type="transmembrane region" description="Helical" evidence="1">
    <location>
        <begin position="126"/>
        <end position="150"/>
    </location>
</feature>
<sequence>MRACVSPQPRAVLSSPSFPASYVPISTIPLLLPFAAFPILSLQTNTWRITAIICFIAQFVTAALVCMGACCQAFTCGCCGASLDLLAMIIYWIEVILSIVAWSFAIVANNMVNNANVEGVGGGYEWAFWLFIVTGTILGAICAMLTSWASDDSIIRKCFRCVFCCCRKGDD</sequence>
<evidence type="ECO:0000256" key="1">
    <source>
        <dbReference type="SAM" id="Phobius"/>
    </source>
</evidence>
<dbReference type="AlphaFoldDB" id="A0A7R9W1U4"/>
<dbReference type="EMBL" id="HBED01021354">
    <property type="protein sequence ID" value="CAD8311848.1"/>
    <property type="molecule type" value="Transcribed_RNA"/>
</dbReference>
<feature type="transmembrane region" description="Helical" evidence="1">
    <location>
        <begin position="21"/>
        <end position="41"/>
    </location>
</feature>
<gene>
    <name evidence="2" type="ORF">TDUB1175_LOCUS10637</name>
</gene>
<keyword evidence="1" id="KW-0472">Membrane</keyword>
<keyword evidence="1" id="KW-1133">Transmembrane helix</keyword>
<reference evidence="2" key="1">
    <citation type="submission" date="2021-01" db="EMBL/GenBank/DDBJ databases">
        <authorList>
            <person name="Corre E."/>
            <person name="Pelletier E."/>
            <person name="Niang G."/>
            <person name="Scheremetjew M."/>
            <person name="Finn R."/>
            <person name="Kale V."/>
            <person name="Holt S."/>
            <person name="Cochrane G."/>
            <person name="Meng A."/>
            <person name="Brown T."/>
            <person name="Cohen L."/>
        </authorList>
    </citation>
    <scope>NUCLEOTIDE SEQUENCE</scope>
    <source>
        <strain evidence="2">CCMP147</strain>
    </source>
</reference>
<accession>A0A7R9W1U4</accession>
<name>A0A7R9W1U4_9STRA</name>
<feature type="transmembrane region" description="Helical" evidence="1">
    <location>
        <begin position="47"/>
        <end position="71"/>
    </location>
</feature>